<sequence>MTEDTARQQGWSSEQSTELLVRARGVDLGVETFGEPADPPVLLVGTSMLTFHDDFCRLLAAGSRFVLRYDLRDTGRSTMVDPDAPQYTLRDLVADAAGLLEALEVPRAHVVGFGVGGWIAQLLALDYRDRVASLALMATRPTAPGPADADLPEHAPELMAYLSSAAEPDWSDRDAVVAAMVDWGRCCAGSGPFEEVSVRERAGRIFDRAVAAAPPGADPRAVQRANQLASTFAALDCGPRWREHLGAITAPTLVLHGEQDPFFPIGNGEALAREIPGAELLRLAGTGQELPRRVWDTVVPALLRHTAAG</sequence>
<keyword evidence="3" id="KW-1185">Reference proteome</keyword>
<gene>
    <name evidence="2" type="ORF">DFQ14_109150</name>
</gene>
<evidence type="ECO:0000313" key="3">
    <source>
        <dbReference type="Proteomes" id="UP000253495"/>
    </source>
</evidence>
<dbReference type="OrthoDB" id="8957634at2"/>
<dbReference type="EMBL" id="QPJC01000009">
    <property type="protein sequence ID" value="RCW41073.1"/>
    <property type="molecule type" value="Genomic_DNA"/>
</dbReference>
<dbReference type="Proteomes" id="UP000253495">
    <property type="component" value="Unassembled WGS sequence"/>
</dbReference>
<dbReference type="InterPro" id="IPR029058">
    <property type="entry name" value="AB_hydrolase_fold"/>
</dbReference>
<dbReference type="RefSeq" id="WP_114453873.1">
    <property type="nucleotide sequence ID" value="NZ_QPJC01000009.1"/>
</dbReference>
<accession>A0A368VMZ6</accession>
<dbReference type="AlphaFoldDB" id="A0A368VMZ6"/>
<dbReference type="Pfam" id="PF12146">
    <property type="entry name" value="Hydrolase_4"/>
    <property type="match status" value="1"/>
</dbReference>
<proteinExistence type="predicted"/>
<name>A0A368VMZ6_9ACTN</name>
<dbReference type="PANTHER" id="PTHR43433:SF5">
    <property type="entry name" value="AB HYDROLASE-1 DOMAIN-CONTAINING PROTEIN"/>
    <property type="match status" value="1"/>
</dbReference>
<dbReference type="InterPro" id="IPR022742">
    <property type="entry name" value="Hydrolase_4"/>
</dbReference>
<dbReference type="GO" id="GO:0046503">
    <property type="term" value="P:glycerolipid catabolic process"/>
    <property type="evidence" value="ECO:0007669"/>
    <property type="project" value="TreeGrafter"/>
</dbReference>
<organism evidence="2 3">
    <name type="scientific">Halopolyspora algeriensis</name>
    <dbReference type="NCBI Taxonomy" id="1500506"/>
    <lineage>
        <taxon>Bacteria</taxon>
        <taxon>Bacillati</taxon>
        <taxon>Actinomycetota</taxon>
        <taxon>Actinomycetes</taxon>
        <taxon>Actinomycetes incertae sedis</taxon>
        <taxon>Halopolyspora</taxon>
    </lineage>
</organism>
<evidence type="ECO:0000313" key="2">
    <source>
        <dbReference type="EMBL" id="RCW41073.1"/>
    </source>
</evidence>
<dbReference type="GO" id="GO:0004806">
    <property type="term" value="F:triacylglycerol lipase activity"/>
    <property type="evidence" value="ECO:0007669"/>
    <property type="project" value="TreeGrafter"/>
</dbReference>
<evidence type="ECO:0000259" key="1">
    <source>
        <dbReference type="Pfam" id="PF12146"/>
    </source>
</evidence>
<dbReference type="SUPFAM" id="SSF53474">
    <property type="entry name" value="alpha/beta-Hydrolases"/>
    <property type="match status" value="1"/>
</dbReference>
<dbReference type="InterPro" id="IPR050471">
    <property type="entry name" value="AB_hydrolase"/>
</dbReference>
<comment type="caution">
    <text evidence="2">The sequence shown here is derived from an EMBL/GenBank/DDBJ whole genome shotgun (WGS) entry which is preliminary data.</text>
</comment>
<dbReference type="Gene3D" id="3.40.50.1820">
    <property type="entry name" value="alpha/beta hydrolase"/>
    <property type="match status" value="1"/>
</dbReference>
<reference evidence="2 3" key="1">
    <citation type="submission" date="2018-07" db="EMBL/GenBank/DDBJ databases">
        <title>Genomic Encyclopedia of Type Strains, Phase III (KMG-III): the genomes of soil and plant-associated and newly described type strains.</title>
        <authorList>
            <person name="Whitman W."/>
        </authorList>
    </citation>
    <scope>NUCLEOTIDE SEQUENCE [LARGE SCALE GENOMIC DNA]</scope>
    <source>
        <strain evidence="2 3">CECT 8575</strain>
    </source>
</reference>
<feature type="domain" description="Serine aminopeptidase S33" evidence="1">
    <location>
        <begin position="53"/>
        <end position="277"/>
    </location>
</feature>
<protein>
    <submittedName>
        <fullName evidence="2">Pimeloyl-ACP methyl ester carboxylesterase</fullName>
    </submittedName>
</protein>
<dbReference type="PANTHER" id="PTHR43433">
    <property type="entry name" value="HYDROLASE, ALPHA/BETA FOLD FAMILY PROTEIN"/>
    <property type="match status" value="1"/>
</dbReference>